<comment type="subcellular location">
    <subcellularLocation>
        <location evidence="1">Cytoplasm</location>
        <location evidence="1">Cytoskeleton</location>
        <location evidence="1">Cilium axoneme</location>
    </subcellularLocation>
</comment>
<protein>
    <submittedName>
        <fullName evidence="2">L domain</fullName>
    </submittedName>
</protein>
<proteinExistence type="predicted"/>
<evidence type="ECO:0000313" key="3">
    <source>
        <dbReference type="Proteomes" id="UP000239899"/>
    </source>
</evidence>
<dbReference type="SUPFAM" id="SSF52058">
    <property type="entry name" value="L domain-like"/>
    <property type="match status" value="1"/>
</dbReference>
<sequence length="396" mass="43112">MDCPIDSLPDGLLGYIMTLTGMQDRASLVLVSHRWKRVFLSEPGLWRLFTMLIHRSSETREQQSQRLKRRAALLRLVAPHVVRFRWEEHTDKWRLAATRCLERCLAALSSSQLAELQLSGPCISLAGAPAAAALRQLSSRVTSLSLGACLARPASVVLAALSSQLHSLQVSTAGLPPELLGSIVQLRQLTALRIETYAWPDLSSLTRLSRLRQLVLVDVRVGGPGRMQPPMPASFPAGLERFSFHCKYRTFKVAGCMLFTFRLWQGSTAGFSTDEGAAQELPLPTLALGCSSLSPPLPQLLSSLQPAGAPARLYRGLTSLELSRQGLAELPAGEYLTGLHSLDLSRNEFVLLPPAITRATALTHLGLDGNSQLVLSTSERAALLALPCLQQLDMEG</sequence>
<dbReference type="Gene3D" id="3.80.10.10">
    <property type="entry name" value="Ribonuclease Inhibitor"/>
    <property type="match status" value="1"/>
</dbReference>
<comment type="caution">
    <text evidence="2">The sequence shown here is derived from an EMBL/GenBank/DDBJ whole genome shotgun (WGS) entry which is preliminary data.</text>
</comment>
<dbReference type="EMBL" id="LHPG02000013">
    <property type="protein sequence ID" value="PRW44546.1"/>
    <property type="molecule type" value="Genomic_DNA"/>
</dbReference>
<gene>
    <name evidence="2" type="ORF">C2E21_6562</name>
</gene>
<dbReference type="GO" id="GO:0005930">
    <property type="term" value="C:axoneme"/>
    <property type="evidence" value="ECO:0007669"/>
    <property type="project" value="UniProtKB-SubCell"/>
</dbReference>
<name>A0A2P6TKE7_CHLSO</name>
<dbReference type="InterPro" id="IPR036047">
    <property type="entry name" value="F-box-like_dom_sf"/>
</dbReference>
<dbReference type="InterPro" id="IPR032675">
    <property type="entry name" value="LRR_dom_sf"/>
</dbReference>
<dbReference type="OrthoDB" id="3219396at2759"/>
<reference evidence="2 3" key="1">
    <citation type="journal article" date="2018" name="Plant J.">
        <title>Genome sequences of Chlorella sorokiniana UTEX 1602 and Micractinium conductrix SAG 241.80: implications to maltose excretion by a green alga.</title>
        <authorList>
            <person name="Arriola M.B."/>
            <person name="Velmurugan N."/>
            <person name="Zhang Y."/>
            <person name="Plunkett M.H."/>
            <person name="Hondzo H."/>
            <person name="Barney B.M."/>
        </authorList>
    </citation>
    <scope>NUCLEOTIDE SEQUENCE [LARGE SCALE GENOMIC DNA]</scope>
    <source>
        <strain evidence="3">UTEX 1602</strain>
    </source>
</reference>
<organism evidence="2 3">
    <name type="scientific">Chlorella sorokiniana</name>
    <name type="common">Freshwater green alga</name>
    <dbReference type="NCBI Taxonomy" id="3076"/>
    <lineage>
        <taxon>Eukaryota</taxon>
        <taxon>Viridiplantae</taxon>
        <taxon>Chlorophyta</taxon>
        <taxon>core chlorophytes</taxon>
        <taxon>Trebouxiophyceae</taxon>
        <taxon>Chlorellales</taxon>
        <taxon>Chlorellaceae</taxon>
        <taxon>Chlorella clade</taxon>
        <taxon>Chlorella</taxon>
    </lineage>
</organism>
<dbReference type="Gene3D" id="1.20.1280.50">
    <property type="match status" value="1"/>
</dbReference>
<keyword evidence="3" id="KW-1185">Reference proteome</keyword>
<accession>A0A2P6TKE7</accession>
<evidence type="ECO:0000313" key="2">
    <source>
        <dbReference type="EMBL" id="PRW44546.1"/>
    </source>
</evidence>
<dbReference type="AlphaFoldDB" id="A0A2P6TKE7"/>
<dbReference type="SUPFAM" id="SSF81383">
    <property type="entry name" value="F-box domain"/>
    <property type="match status" value="1"/>
</dbReference>
<dbReference type="Proteomes" id="UP000239899">
    <property type="component" value="Unassembled WGS sequence"/>
</dbReference>
<evidence type="ECO:0000256" key="1">
    <source>
        <dbReference type="ARBA" id="ARBA00004430"/>
    </source>
</evidence>